<dbReference type="EMBL" id="BBRZ01000035">
    <property type="protein sequence ID" value="GAM56716.1"/>
    <property type="molecule type" value="Genomic_DNA"/>
</dbReference>
<dbReference type="AlphaFoldDB" id="A0A0B8NS08"/>
<accession>A0A0B8NS08</accession>
<reference evidence="2 3" key="1">
    <citation type="submission" date="2015-01" db="EMBL/GenBank/DDBJ databases">
        <title>Vibrio sp. C1 JCM 19231 whole genome shotgun sequence.</title>
        <authorList>
            <person name="Sawabe T."/>
            <person name="Meirelles P."/>
            <person name="Feng G."/>
            <person name="Sayaka M."/>
            <person name="Hattori M."/>
            <person name="Ohkuma M."/>
        </authorList>
    </citation>
    <scope>NUCLEOTIDE SEQUENCE [LARGE SCALE GENOMIC DNA]</scope>
    <source>
        <strain evidence="3">JCM 19231</strain>
    </source>
</reference>
<evidence type="ECO:0000313" key="3">
    <source>
        <dbReference type="Proteomes" id="UP000031671"/>
    </source>
</evidence>
<comment type="caution">
    <text evidence="2">The sequence shown here is derived from an EMBL/GenBank/DDBJ whole genome shotgun (WGS) entry which is preliminary data.</text>
</comment>
<keyword evidence="3" id="KW-1185">Reference proteome</keyword>
<dbReference type="RefSeq" id="WP_261833249.1">
    <property type="nucleotide sequence ID" value="NZ_AP024881.1"/>
</dbReference>
<name>A0A0B8NS08_9VIBR</name>
<dbReference type="PROSITE" id="PS51257">
    <property type="entry name" value="PROKAR_LIPOPROTEIN"/>
    <property type="match status" value="1"/>
</dbReference>
<sequence length="254" mass="28365">MKKLNMALVAIGVATVLSGCNADDVKDDINNAIDQAKIEAELKLAQGPQESKEGMFQGCRIQVGTADEHPNNVSFSATNVEDKYLGNIGSFEGTTLVTDPSFCNDLGLNDKLHYVEIEYSRDDNGKVTSVQSSIRMWKDLLIAQEYDRGNQNVYRGKDNLGLVVLHHRLHHNEGAEFIIRGEGNHVRLGFNKIDKFDQSPRFGRADDSYKYSNYYKLPNTDALRALVSQDKALSSWPESLYNEVNDKINTASKS</sequence>
<reference evidence="2 3" key="2">
    <citation type="submission" date="2015-01" db="EMBL/GenBank/DDBJ databases">
        <authorList>
            <consortium name="NBRP consortium"/>
            <person name="Sawabe T."/>
            <person name="Meirelles P."/>
            <person name="Feng G."/>
            <person name="Sayaka M."/>
            <person name="Hattori M."/>
            <person name="Ohkuma M."/>
        </authorList>
    </citation>
    <scope>NUCLEOTIDE SEQUENCE [LARGE SCALE GENOMIC DNA]</scope>
    <source>
        <strain evidence="3">JCM 19231</strain>
    </source>
</reference>
<gene>
    <name evidence="2" type="ORF">JCM19231_3135</name>
</gene>
<evidence type="ECO:0000256" key="1">
    <source>
        <dbReference type="SAM" id="SignalP"/>
    </source>
</evidence>
<dbReference type="Proteomes" id="UP000031671">
    <property type="component" value="Unassembled WGS sequence"/>
</dbReference>
<organism evidence="2 3">
    <name type="scientific">Vibrio ishigakensis</name>
    <dbReference type="NCBI Taxonomy" id="1481914"/>
    <lineage>
        <taxon>Bacteria</taxon>
        <taxon>Pseudomonadati</taxon>
        <taxon>Pseudomonadota</taxon>
        <taxon>Gammaproteobacteria</taxon>
        <taxon>Vibrionales</taxon>
        <taxon>Vibrionaceae</taxon>
        <taxon>Vibrio</taxon>
    </lineage>
</organism>
<evidence type="ECO:0000313" key="2">
    <source>
        <dbReference type="EMBL" id="GAM56716.1"/>
    </source>
</evidence>
<keyword evidence="1" id="KW-0732">Signal</keyword>
<protein>
    <recommendedName>
        <fullName evidence="4">Lipoprotein</fullName>
    </recommendedName>
</protein>
<proteinExistence type="predicted"/>
<feature type="chain" id="PRO_5002121413" description="Lipoprotein" evidence="1">
    <location>
        <begin position="23"/>
        <end position="254"/>
    </location>
</feature>
<evidence type="ECO:0008006" key="4">
    <source>
        <dbReference type="Google" id="ProtNLM"/>
    </source>
</evidence>
<feature type="signal peptide" evidence="1">
    <location>
        <begin position="1"/>
        <end position="22"/>
    </location>
</feature>